<dbReference type="SUPFAM" id="SSF54523">
    <property type="entry name" value="Pili subunits"/>
    <property type="match status" value="1"/>
</dbReference>
<sequence>MLNLLKKKVGFTLIEMLLVVALMGIILALTTPIYSLFQTKNDLDLATESIKTALYRAQTLSRNMIGDDTWGVYIQNEDIILFKGTSYSLSNPNFDEITKMSTRVVTSGTTEIIFNKLTGEPQNIANIELSIDNETKTITINEKGVQGN</sequence>
<keyword evidence="1" id="KW-0472">Membrane</keyword>
<organism evidence="2 3">
    <name type="scientific">Candidatus Magasanikbacteria bacterium CG_4_9_14_3_um_filter_32_9</name>
    <dbReference type="NCBI Taxonomy" id="1974644"/>
    <lineage>
        <taxon>Bacteria</taxon>
        <taxon>Candidatus Magasanikiibacteriota</taxon>
    </lineage>
</organism>
<dbReference type="Pfam" id="PF07963">
    <property type="entry name" value="N_methyl"/>
    <property type="match status" value="1"/>
</dbReference>
<name>A0A2M7Z776_9BACT</name>
<dbReference type="Proteomes" id="UP000230843">
    <property type="component" value="Unassembled WGS sequence"/>
</dbReference>
<dbReference type="NCBIfam" id="TIGR02532">
    <property type="entry name" value="IV_pilin_GFxxxE"/>
    <property type="match status" value="1"/>
</dbReference>
<gene>
    <name evidence="2" type="ORF">CO137_01600</name>
</gene>
<proteinExistence type="predicted"/>
<dbReference type="InterPro" id="IPR045584">
    <property type="entry name" value="Pilin-like"/>
</dbReference>
<dbReference type="InterPro" id="IPR012902">
    <property type="entry name" value="N_methyl_site"/>
</dbReference>
<feature type="transmembrane region" description="Helical" evidence="1">
    <location>
        <begin position="12"/>
        <end position="37"/>
    </location>
</feature>
<keyword evidence="1" id="KW-1133">Transmembrane helix</keyword>
<dbReference type="EMBL" id="PFVJ01000036">
    <property type="protein sequence ID" value="PJA89935.1"/>
    <property type="molecule type" value="Genomic_DNA"/>
</dbReference>
<accession>A0A2M7Z776</accession>
<evidence type="ECO:0008006" key="4">
    <source>
        <dbReference type="Google" id="ProtNLM"/>
    </source>
</evidence>
<evidence type="ECO:0000313" key="2">
    <source>
        <dbReference type="EMBL" id="PJA89935.1"/>
    </source>
</evidence>
<reference evidence="3" key="1">
    <citation type="submission" date="2017-09" db="EMBL/GenBank/DDBJ databases">
        <title>Depth-based differentiation of microbial function through sediment-hosted aquifers and enrichment of novel symbionts in the deep terrestrial subsurface.</title>
        <authorList>
            <person name="Probst A.J."/>
            <person name="Ladd B."/>
            <person name="Jarett J.K."/>
            <person name="Geller-Mcgrath D.E."/>
            <person name="Sieber C.M.K."/>
            <person name="Emerson J.B."/>
            <person name="Anantharaman K."/>
            <person name="Thomas B.C."/>
            <person name="Malmstrom R."/>
            <person name="Stieglmeier M."/>
            <person name="Klingl A."/>
            <person name="Woyke T."/>
            <person name="Ryan C.M."/>
            <person name="Banfield J.F."/>
        </authorList>
    </citation>
    <scope>NUCLEOTIDE SEQUENCE [LARGE SCALE GENOMIC DNA]</scope>
</reference>
<keyword evidence="1" id="KW-0812">Transmembrane</keyword>
<dbReference type="AlphaFoldDB" id="A0A2M7Z776"/>
<dbReference type="Gene3D" id="3.30.700.10">
    <property type="entry name" value="Glycoprotein, Type 4 Pilin"/>
    <property type="match status" value="1"/>
</dbReference>
<evidence type="ECO:0000256" key="1">
    <source>
        <dbReference type="SAM" id="Phobius"/>
    </source>
</evidence>
<protein>
    <recommendedName>
        <fullName evidence="4">General secretion pathway GspH domain-containing protein</fullName>
    </recommendedName>
</protein>
<comment type="caution">
    <text evidence="2">The sequence shown here is derived from an EMBL/GenBank/DDBJ whole genome shotgun (WGS) entry which is preliminary data.</text>
</comment>
<evidence type="ECO:0000313" key="3">
    <source>
        <dbReference type="Proteomes" id="UP000230843"/>
    </source>
</evidence>